<feature type="compositionally biased region" description="Gly residues" evidence="1">
    <location>
        <begin position="198"/>
        <end position="209"/>
    </location>
</feature>
<dbReference type="EMBL" id="JAJAGQ010000012">
    <property type="protein sequence ID" value="KAJ8547759.1"/>
    <property type="molecule type" value="Genomic_DNA"/>
</dbReference>
<accession>A0A9Q1RAN2</accession>
<evidence type="ECO:0000256" key="1">
    <source>
        <dbReference type="SAM" id="MobiDB-lite"/>
    </source>
</evidence>
<feature type="region of interest" description="Disordered" evidence="1">
    <location>
        <begin position="24"/>
        <end position="52"/>
    </location>
</feature>
<gene>
    <name evidence="2" type="ORF">K7X08_011345</name>
</gene>
<dbReference type="AlphaFoldDB" id="A0A9Q1RAN2"/>
<organism evidence="2 3">
    <name type="scientific">Anisodus acutangulus</name>
    <dbReference type="NCBI Taxonomy" id="402998"/>
    <lineage>
        <taxon>Eukaryota</taxon>
        <taxon>Viridiplantae</taxon>
        <taxon>Streptophyta</taxon>
        <taxon>Embryophyta</taxon>
        <taxon>Tracheophyta</taxon>
        <taxon>Spermatophyta</taxon>
        <taxon>Magnoliopsida</taxon>
        <taxon>eudicotyledons</taxon>
        <taxon>Gunneridae</taxon>
        <taxon>Pentapetalae</taxon>
        <taxon>asterids</taxon>
        <taxon>lamiids</taxon>
        <taxon>Solanales</taxon>
        <taxon>Solanaceae</taxon>
        <taxon>Solanoideae</taxon>
        <taxon>Hyoscyameae</taxon>
        <taxon>Anisodus</taxon>
    </lineage>
</organism>
<reference evidence="3" key="1">
    <citation type="journal article" date="2023" name="Proc. Natl. Acad. Sci. U.S.A.">
        <title>Genomic and structural basis for evolution of tropane alkaloid biosynthesis.</title>
        <authorList>
            <person name="Wanga Y.-J."/>
            <person name="Taina T."/>
            <person name="Yua J.-Y."/>
            <person name="Lia J."/>
            <person name="Xua B."/>
            <person name="Chenc J."/>
            <person name="D'Auriad J.C."/>
            <person name="Huanga J.-P."/>
            <person name="Huanga S.-X."/>
        </authorList>
    </citation>
    <scope>NUCLEOTIDE SEQUENCE [LARGE SCALE GENOMIC DNA]</scope>
    <source>
        <strain evidence="3">cv. KIB-2019</strain>
    </source>
</reference>
<feature type="region of interest" description="Disordered" evidence="1">
    <location>
        <begin position="68"/>
        <end position="100"/>
    </location>
</feature>
<evidence type="ECO:0000313" key="2">
    <source>
        <dbReference type="EMBL" id="KAJ8547759.1"/>
    </source>
</evidence>
<protein>
    <submittedName>
        <fullName evidence="2">Uncharacterized protein</fullName>
    </submittedName>
</protein>
<dbReference type="OrthoDB" id="1305476at2759"/>
<comment type="caution">
    <text evidence="2">The sequence shown here is derived from an EMBL/GenBank/DDBJ whole genome shotgun (WGS) entry which is preliminary data.</text>
</comment>
<keyword evidence="3" id="KW-1185">Reference proteome</keyword>
<name>A0A9Q1RAN2_9SOLA</name>
<dbReference type="Proteomes" id="UP001152561">
    <property type="component" value="Unassembled WGS sequence"/>
</dbReference>
<feature type="compositionally biased region" description="Acidic residues" evidence="1">
    <location>
        <begin position="90"/>
        <end position="100"/>
    </location>
</feature>
<proteinExistence type="predicted"/>
<feature type="region of interest" description="Disordered" evidence="1">
    <location>
        <begin position="177"/>
        <end position="227"/>
    </location>
</feature>
<evidence type="ECO:0000313" key="3">
    <source>
        <dbReference type="Proteomes" id="UP001152561"/>
    </source>
</evidence>
<feature type="compositionally biased region" description="Acidic residues" evidence="1">
    <location>
        <begin position="68"/>
        <end position="81"/>
    </location>
</feature>
<sequence>MDPNNENADMRLVKTLNDVFGFQRNDNLLSDGGGDDEDPDTSFNGGPDTYLDSEDEELNMLALIEIEEINMPDEEENDELNMSDQRLDQEEYENQEADDDEDEMDEETFTHQEFLQGPTEGMIFKSKESLFAFYKEHDKLKGFGIVKNICNKKGVDIVRRSTTHGRERGRIETNVGVENVNGDNSGGNRGGRDSGRITRGGGVGGGRSGGTSRRSTVGEIDQLDVQG</sequence>